<name>A0ABD0KQX3_9CAEN</name>
<sequence>MVSQLSRPRFSAPLTDFTIKPELALQHHFRQLPATSGRRVEKAGSLRHLRPLSVRVSGSHVLHEHDICCAGTEAVSSMETRIIDPRPEDWVVGRLKWVGWAGGGGRGGSRGMRSGNRQPNHCTFLVCSASEARSTWTGCHSTVSLVVGRYVWQCSSSFNPPADIFYALPALSSVLDRNLWTPGSIRLVWEKGKESRRAGEAKILFTQTIKS</sequence>
<accession>A0ABD0KQX3</accession>
<dbReference type="EMBL" id="JACVVK020000136">
    <property type="protein sequence ID" value="KAK7489530.1"/>
    <property type="molecule type" value="Genomic_DNA"/>
</dbReference>
<dbReference type="AlphaFoldDB" id="A0ABD0KQX3"/>
<proteinExistence type="predicted"/>
<gene>
    <name evidence="1" type="ORF">BaRGS_00019164</name>
</gene>
<organism evidence="1 2">
    <name type="scientific">Batillaria attramentaria</name>
    <dbReference type="NCBI Taxonomy" id="370345"/>
    <lineage>
        <taxon>Eukaryota</taxon>
        <taxon>Metazoa</taxon>
        <taxon>Spiralia</taxon>
        <taxon>Lophotrochozoa</taxon>
        <taxon>Mollusca</taxon>
        <taxon>Gastropoda</taxon>
        <taxon>Caenogastropoda</taxon>
        <taxon>Sorbeoconcha</taxon>
        <taxon>Cerithioidea</taxon>
        <taxon>Batillariidae</taxon>
        <taxon>Batillaria</taxon>
    </lineage>
</organism>
<protein>
    <submittedName>
        <fullName evidence="1">Uncharacterized protein</fullName>
    </submittedName>
</protein>
<dbReference type="Proteomes" id="UP001519460">
    <property type="component" value="Unassembled WGS sequence"/>
</dbReference>
<evidence type="ECO:0000313" key="1">
    <source>
        <dbReference type="EMBL" id="KAK7489530.1"/>
    </source>
</evidence>
<keyword evidence="2" id="KW-1185">Reference proteome</keyword>
<comment type="caution">
    <text evidence="1">The sequence shown here is derived from an EMBL/GenBank/DDBJ whole genome shotgun (WGS) entry which is preliminary data.</text>
</comment>
<evidence type="ECO:0000313" key="2">
    <source>
        <dbReference type="Proteomes" id="UP001519460"/>
    </source>
</evidence>
<reference evidence="1 2" key="1">
    <citation type="journal article" date="2023" name="Sci. Data">
        <title>Genome assembly of the Korean intertidal mud-creeper Batillaria attramentaria.</title>
        <authorList>
            <person name="Patra A.K."/>
            <person name="Ho P.T."/>
            <person name="Jun S."/>
            <person name="Lee S.J."/>
            <person name="Kim Y."/>
            <person name="Won Y.J."/>
        </authorList>
    </citation>
    <scope>NUCLEOTIDE SEQUENCE [LARGE SCALE GENOMIC DNA]</scope>
    <source>
        <strain evidence="1">Wonlab-2016</strain>
    </source>
</reference>